<gene>
    <name evidence="1" type="ORF">PXEA_LOCUS878</name>
</gene>
<dbReference type="EMBL" id="CAAALY010001729">
    <property type="protein sequence ID" value="VEL07438.1"/>
    <property type="molecule type" value="Genomic_DNA"/>
</dbReference>
<protein>
    <submittedName>
        <fullName evidence="1">Uncharacterized protein</fullName>
    </submittedName>
</protein>
<dbReference type="Proteomes" id="UP000784294">
    <property type="component" value="Unassembled WGS sequence"/>
</dbReference>
<dbReference type="AlphaFoldDB" id="A0A3S4ZYJ7"/>
<accession>A0A3S4ZYJ7</accession>
<keyword evidence="2" id="KW-1185">Reference proteome</keyword>
<comment type="caution">
    <text evidence="1">The sequence shown here is derived from an EMBL/GenBank/DDBJ whole genome shotgun (WGS) entry which is preliminary data.</text>
</comment>
<sequence>MLTSPRRAHKSSHPLQAAFDAPPLFSHFPTFTSLIYSASAQLFSNFLFSPNVGLFFSLFPPASPTLPSSPHPRATHARHRALSLSRSLSLSHLRAPSDCQLTGNFLLFPLHCSPILAQSADTRVMITVSSAANT</sequence>
<evidence type="ECO:0000313" key="2">
    <source>
        <dbReference type="Proteomes" id="UP000784294"/>
    </source>
</evidence>
<evidence type="ECO:0000313" key="1">
    <source>
        <dbReference type="EMBL" id="VEL07438.1"/>
    </source>
</evidence>
<organism evidence="1 2">
    <name type="scientific">Protopolystoma xenopodis</name>
    <dbReference type="NCBI Taxonomy" id="117903"/>
    <lineage>
        <taxon>Eukaryota</taxon>
        <taxon>Metazoa</taxon>
        <taxon>Spiralia</taxon>
        <taxon>Lophotrochozoa</taxon>
        <taxon>Platyhelminthes</taxon>
        <taxon>Monogenea</taxon>
        <taxon>Polyopisthocotylea</taxon>
        <taxon>Polystomatidea</taxon>
        <taxon>Polystomatidae</taxon>
        <taxon>Protopolystoma</taxon>
    </lineage>
</organism>
<name>A0A3S4ZYJ7_9PLAT</name>
<reference evidence="1" key="1">
    <citation type="submission" date="2018-11" db="EMBL/GenBank/DDBJ databases">
        <authorList>
            <consortium name="Pathogen Informatics"/>
        </authorList>
    </citation>
    <scope>NUCLEOTIDE SEQUENCE</scope>
</reference>
<proteinExistence type="predicted"/>